<dbReference type="GO" id="GO:0000155">
    <property type="term" value="F:phosphorelay sensor kinase activity"/>
    <property type="evidence" value="ECO:0007669"/>
    <property type="project" value="InterPro"/>
</dbReference>
<dbReference type="FunFam" id="3.30.565.10:FF:000010">
    <property type="entry name" value="Sensor histidine kinase RcsC"/>
    <property type="match status" value="1"/>
</dbReference>
<dbReference type="CDD" id="cd00082">
    <property type="entry name" value="HisKA"/>
    <property type="match status" value="1"/>
</dbReference>
<dbReference type="PROSITE" id="PS50112">
    <property type="entry name" value="PAS"/>
    <property type="match status" value="2"/>
</dbReference>
<dbReference type="GO" id="GO:0006355">
    <property type="term" value="P:regulation of DNA-templated transcription"/>
    <property type="evidence" value="ECO:0007669"/>
    <property type="project" value="InterPro"/>
</dbReference>
<feature type="modified residue" description="Phosphohistidine" evidence="11">
    <location>
        <position position="1279"/>
    </location>
</feature>
<dbReference type="InterPro" id="IPR013656">
    <property type="entry name" value="PAS_4"/>
</dbReference>
<keyword evidence="8" id="KW-0843">Virulence</keyword>
<evidence type="ECO:0000256" key="8">
    <source>
        <dbReference type="ARBA" id="ARBA00023026"/>
    </source>
</evidence>
<dbReference type="Pfam" id="PF13426">
    <property type="entry name" value="PAS_9"/>
    <property type="match status" value="1"/>
</dbReference>
<evidence type="ECO:0000256" key="2">
    <source>
        <dbReference type="ARBA" id="ARBA00012438"/>
    </source>
</evidence>
<feature type="compositionally biased region" description="Polar residues" evidence="13">
    <location>
        <begin position="1"/>
        <end position="19"/>
    </location>
</feature>
<evidence type="ECO:0000313" key="20">
    <source>
        <dbReference type="Proteomes" id="UP000192505"/>
    </source>
</evidence>
<dbReference type="Pfam" id="PF00989">
    <property type="entry name" value="PAS"/>
    <property type="match status" value="1"/>
</dbReference>
<dbReference type="InterPro" id="IPR003018">
    <property type="entry name" value="GAF"/>
</dbReference>
<dbReference type="SMART" id="SM00091">
    <property type="entry name" value="PAS"/>
    <property type="match status" value="3"/>
</dbReference>
<dbReference type="SUPFAM" id="SSF52172">
    <property type="entry name" value="CheY-like"/>
    <property type="match status" value="2"/>
</dbReference>
<dbReference type="Pfam" id="PF00072">
    <property type="entry name" value="Response_reg"/>
    <property type="match status" value="2"/>
</dbReference>
<organism evidence="19 20">
    <name type="scientific">Rhodoferax ferrireducens</name>
    <dbReference type="NCBI Taxonomy" id="192843"/>
    <lineage>
        <taxon>Bacteria</taxon>
        <taxon>Pseudomonadati</taxon>
        <taxon>Pseudomonadota</taxon>
        <taxon>Betaproteobacteria</taxon>
        <taxon>Burkholderiales</taxon>
        <taxon>Comamonadaceae</taxon>
        <taxon>Rhodoferax</taxon>
    </lineage>
</organism>
<dbReference type="PROSITE" id="PS50113">
    <property type="entry name" value="PAC"/>
    <property type="match status" value="3"/>
</dbReference>
<dbReference type="SUPFAM" id="SSF55785">
    <property type="entry name" value="PYP-like sensor domain (PAS domain)"/>
    <property type="match status" value="3"/>
</dbReference>
<dbReference type="InterPro" id="IPR005467">
    <property type="entry name" value="His_kinase_dom"/>
</dbReference>
<keyword evidence="4" id="KW-0808">Transferase</keyword>
<comment type="function">
    <text evidence="9">Member of the two-component regulatory system BvgS/BvgA. Phosphorylates BvgA via a four-step phosphorelay in response to environmental signals.</text>
</comment>
<dbReference type="SMART" id="SM00387">
    <property type="entry name" value="HATPase_c"/>
    <property type="match status" value="1"/>
</dbReference>
<dbReference type="InterPro" id="IPR008207">
    <property type="entry name" value="Sig_transdc_His_kin_Hpt_dom"/>
</dbReference>
<comment type="catalytic activity">
    <reaction evidence="1">
        <text>ATP + protein L-histidine = ADP + protein N-phospho-L-histidine.</text>
        <dbReference type="EC" id="2.7.13.3"/>
    </reaction>
</comment>
<dbReference type="InterPro" id="IPR036097">
    <property type="entry name" value="HisK_dim/P_sf"/>
</dbReference>
<dbReference type="Gene3D" id="1.10.287.130">
    <property type="match status" value="1"/>
</dbReference>
<evidence type="ECO:0000259" key="17">
    <source>
        <dbReference type="PROSITE" id="PS50113"/>
    </source>
</evidence>
<feature type="domain" description="HPt" evidence="18">
    <location>
        <begin position="1240"/>
        <end position="1334"/>
    </location>
</feature>
<dbReference type="InterPro" id="IPR013767">
    <property type="entry name" value="PAS_fold"/>
</dbReference>
<evidence type="ECO:0000256" key="4">
    <source>
        <dbReference type="ARBA" id="ARBA00022679"/>
    </source>
</evidence>
<keyword evidence="7" id="KW-0902">Two-component regulatory system</keyword>
<dbReference type="Pfam" id="PF02518">
    <property type="entry name" value="HATPase_c"/>
    <property type="match status" value="1"/>
</dbReference>
<dbReference type="Gene3D" id="3.30.565.10">
    <property type="entry name" value="Histidine kinase-like ATPase, C-terminal domain"/>
    <property type="match status" value="1"/>
</dbReference>
<evidence type="ECO:0000256" key="7">
    <source>
        <dbReference type="ARBA" id="ARBA00023012"/>
    </source>
</evidence>
<proteinExistence type="predicted"/>
<protein>
    <recommendedName>
        <fullName evidence="10">Virulence sensor protein BvgS</fullName>
        <ecNumber evidence="2">2.7.13.3</ecNumber>
    </recommendedName>
</protein>
<dbReference type="InterPro" id="IPR036890">
    <property type="entry name" value="HATPase_C_sf"/>
</dbReference>
<dbReference type="GO" id="GO:0005524">
    <property type="term" value="F:ATP binding"/>
    <property type="evidence" value="ECO:0007669"/>
    <property type="project" value="UniProtKB-KW"/>
</dbReference>
<evidence type="ECO:0000259" key="15">
    <source>
        <dbReference type="PROSITE" id="PS50110"/>
    </source>
</evidence>
<evidence type="ECO:0000256" key="10">
    <source>
        <dbReference type="ARBA" id="ARBA00070152"/>
    </source>
</evidence>
<keyword evidence="6" id="KW-0418">Kinase</keyword>
<dbReference type="PROSITE" id="PS50110">
    <property type="entry name" value="RESPONSE_REGULATORY"/>
    <property type="match status" value="2"/>
</dbReference>
<dbReference type="PANTHER" id="PTHR45339:SF3">
    <property type="entry name" value="HISTIDINE KINASE"/>
    <property type="match status" value="1"/>
</dbReference>
<dbReference type="NCBIfam" id="TIGR00229">
    <property type="entry name" value="sensory_box"/>
    <property type="match status" value="3"/>
</dbReference>
<dbReference type="InterPro" id="IPR003661">
    <property type="entry name" value="HisK_dim/P_dom"/>
</dbReference>
<evidence type="ECO:0000313" key="19">
    <source>
        <dbReference type="EMBL" id="OQW85939.1"/>
    </source>
</evidence>
<dbReference type="SUPFAM" id="SSF55781">
    <property type="entry name" value="GAF domain-like"/>
    <property type="match status" value="1"/>
</dbReference>
<dbReference type="PRINTS" id="PR00344">
    <property type="entry name" value="BCTRLSENSOR"/>
</dbReference>
<feature type="domain" description="PAS" evidence="16">
    <location>
        <begin position="246"/>
        <end position="300"/>
    </location>
</feature>
<dbReference type="InterPro" id="IPR003594">
    <property type="entry name" value="HATPase_dom"/>
</dbReference>
<dbReference type="InterPro" id="IPR000700">
    <property type="entry name" value="PAS-assoc_C"/>
</dbReference>
<evidence type="ECO:0000259" key="14">
    <source>
        <dbReference type="PROSITE" id="PS50109"/>
    </source>
</evidence>
<dbReference type="InterPro" id="IPR004358">
    <property type="entry name" value="Sig_transdc_His_kin-like_C"/>
</dbReference>
<sequence>MTNENKSNTPLPEATTASPRSAAPIPHSAIRILQSNILQSNILQSNIPQSNILVIEDSKVEVELLRRTLARAGYAVSIARNGEEGLQAARVHRPALVMSDINMPLMNGYQLCSAIKTDDELWNIPLMLLTVLAEPEDIIEAINSGADAYIVKPFAETDLLNRIHSLLDSPIERRRTEERRDEVVSYGGKRYNIAAGGKQVLNLMLSLYVNMLNLSRELVAIQTELNLINESLDTQVRDRTAALQESEEKFRAMSASAQDAIIMIDHAGNISFWNAAAEQILGYSNQEASGKNLHTLIAPERFLEAHRKGFGHFQQTGEGAAIGKTLELVARHRDGSEFPVELSLSAVNTGNRWHAIGIIRDITKRKQAEEALSHVNRALRVLSTGNRLLARAKSEEELIQNSVCNIVEQGGYGLARICYAGNAPEGNLTLAASAGVGEDFRSPDCCTWANIDAGQTPVARAIRSGKVQVCRDIANDSGFAPWKDAALARGYSATIALPLIDGDTVFGGLSIYASGATAFDDEEIALLGEMADDIAYGIVSQRARVALRVAEQALLDSERKYRGLFESSRDALMVLKPPSWRFTDANQAALQLLAVASKSEFTALGPWDVSPELQPDGRPSAEKAQEMIATAVREGSHYFEWEHCRLDGEPFAANVLLTRMEEDGQVYLQGTVRDISERKREQQALADSKVLLSTIFDSVQDGIVVAEAQSRQFRMVNETMCRMLGYGRDELLNLGVAGIHPEEGMARVAGEFERLARGQIGIAPGLPIKRKDGSVFHADVSSGPMTIGGVACMVGVFRDVTEREQAEQALRGKNIQLEQAMLVAEAANVAKSAFIANMSHEIRTPLNAIVGLMHLLRRGNPDPAQTEKLDKIGDASRHLLAIVNDILEFSKIEASKLVLCIGDFGFDRMLDKVVSMIGPKVREKRLQLIVERDTIPPVLVGDSTRLAQALLNCLSNAVKFTQRGKITVRISKSDETETGLLLRFEVTDTGIGIAPEKIAELFTAFEQVDASSTRRYGGTGLGLVITRRLACLMGGESGAQSVPGQGSTFWFTARLGKSNLGPEELAEETPALAKLGPQSMPTGARILLVEDNKINQEVAVALLAEIGVKVDVANDGLGALEKARSGGYDLILMDVQMPGMDGLEATRVIRALPGCATLPIVALTANAFDEDRERCLAAGMNDFVAKPVDPEQLFGTLMRWLPETTMAAPAAPVTGEMLPAALMLIPGLEAEKGLKVLNGHLATYLRLLRQYAADHGDDIGRLREHLSTGERDAARRLAHTLKGSSGNLGASRVQGRAAELEAAIREGRDAAEVDRLVNAVDDELQRLTAAILAALPEEPVAPCTGEVDWPAVRQVLAELEPMLAVSSIRANQVIDTQAALLTAALGPLGAELQRQIEHFLYPEALATLKLARQQHPELMQ</sequence>
<dbReference type="Pfam" id="PF13185">
    <property type="entry name" value="GAF_2"/>
    <property type="match status" value="1"/>
</dbReference>
<dbReference type="PROSITE" id="PS50109">
    <property type="entry name" value="HIS_KIN"/>
    <property type="match status" value="1"/>
</dbReference>
<evidence type="ECO:0000256" key="1">
    <source>
        <dbReference type="ARBA" id="ARBA00000085"/>
    </source>
</evidence>
<dbReference type="SMART" id="SM00448">
    <property type="entry name" value="REC"/>
    <property type="match status" value="2"/>
</dbReference>
<dbReference type="Gene3D" id="3.30.450.20">
    <property type="entry name" value="PAS domain"/>
    <property type="match status" value="3"/>
</dbReference>
<feature type="domain" description="Response regulatory" evidence="15">
    <location>
        <begin position="1085"/>
        <end position="1201"/>
    </location>
</feature>
<dbReference type="PANTHER" id="PTHR45339">
    <property type="entry name" value="HYBRID SIGNAL TRANSDUCTION HISTIDINE KINASE J"/>
    <property type="match status" value="1"/>
</dbReference>
<dbReference type="InterPro" id="IPR035965">
    <property type="entry name" value="PAS-like_dom_sf"/>
</dbReference>
<dbReference type="InterPro" id="IPR011006">
    <property type="entry name" value="CheY-like_superfamily"/>
</dbReference>
<evidence type="ECO:0000259" key="16">
    <source>
        <dbReference type="PROSITE" id="PS50112"/>
    </source>
</evidence>
<dbReference type="CDD" id="cd17546">
    <property type="entry name" value="REC_hyHK_CKI1_RcsC-like"/>
    <property type="match status" value="1"/>
</dbReference>
<dbReference type="Gene3D" id="3.30.450.40">
    <property type="match status" value="1"/>
</dbReference>
<dbReference type="GO" id="GO:0005886">
    <property type="term" value="C:plasma membrane"/>
    <property type="evidence" value="ECO:0007669"/>
    <property type="project" value="UniProtKB-SubCell"/>
</dbReference>
<gene>
    <name evidence="19" type="ORF">BWK72_19705</name>
</gene>
<keyword evidence="5" id="KW-0732">Signal</keyword>
<evidence type="ECO:0000256" key="6">
    <source>
        <dbReference type="ARBA" id="ARBA00022777"/>
    </source>
</evidence>
<comment type="caution">
    <text evidence="19">The sequence shown here is derived from an EMBL/GenBank/DDBJ whole genome shotgun (WGS) entry which is preliminary data.</text>
</comment>
<feature type="domain" description="Histidine kinase" evidence="14">
    <location>
        <begin position="837"/>
        <end position="1057"/>
    </location>
</feature>
<dbReference type="Gene3D" id="1.20.120.160">
    <property type="entry name" value="HPT domain"/>
    <property type="match status" value="1"/>
</dbReference>
<dbReference type="SUPFAM" id="SSF47226">
    <property type="entry name" value="Histidine-containing phosphotransfer domain, HPT domain"/>
    <property type="match status" value="1"/>
</dbReference>
<feature type="modified residue" description="4-aspartylphosphate" evidence="12">
    <location>
        <position position="100"/>
    </location>
</feature>
<dbReference type="EC" id="2.7.13.3" evidence="2"/>
<dbReference type="Pfam" id="PF08448">
    <property type="entry name" value="PAS_4"/>
    <property type="match status" value="1"/>
</dbReference>
<dbReference type="InterPro" id="IPR001789">
    <property type="entry name" value="Sig_transdc_resp-reg_receiver"/>
</dbReference>
<evidence type="ECO:0000256" key="5">
    <source>
        <dbReference type="ARBA" id="ARBA00022729"/>
    </source>
</evidence>
<name>A0A1W9KP92_9BURK</name>
<evidence type="ECO:0000256" key="9">
    <source>
        <dbReference type="ARBA" id="ARBA00058004"/>
    </source>
</evidence>
<dbReference type="SMART" id="SM00073">
    <property type="entry name" value="HPT"/>
    <property type="match status" value="1"/>
</dbReference>
<dbReference type="Pfam" id="PF01627">
    <property type="entry name" value="Hpt"/>
    <property type="match status" value="1"/>
</dbReference>
<evidence type="ECO:0000259" key="18">
    <source>
        <dbReference type="PROSITE" id="PS50894"/>
    </source>
</evidence>
<dbReference type="EMBL" id="MTEI01000028">
    <property type="protein sequence ID" value="OQW85939.1"/>
    <property type="molecule type" value="Genomic_DNA"/>
</dbReference>
<dbReference type="Pfam" id="PF00512">
    <property type="entry name" value="HisKA"/>
    <property type="match status" value="1"/>
</dbReference>
<feature type="region of interest" description="Disordered" evidence="13">
    <location>
        <begin position="1"/>
        <end position="22"/>
    </location>
</feature>
<feature type="domain" description="Response regulatory" evidence="15">
    <location>
        <begin position="51"/>
        <end position="167"/>
    </location>
</feature>
<evidence type="ECO:0000256" key="11">
    <source>
        <dbReference type="PROSITE-ProRule" id="PRU00110"/>
    </source>
</evidence>
<dbReference type="InterPro" id="IPR036641">
    <property type="entry name" value="HPT_dom_sf"/>
</dbReference>
<dbReference type="InterPro" id="IPR029016">
    <property type="entry name" value="GAF-like_dom_sf"/>
</dbReference>
<dbReference type="Gene3D" id="3.40.50.2300">
    <property type="match status" value="2"/>
</dbReference>
<feature type="domain" description="PAC" evidence="17">
    <location>
        <begin position="637"/>
        <end position="687"/>
    </location>
</feature>
<dbReference type="SUPFAM" id="SSF55874">
    <property type="entry name" value="ATPase domain of HSP90 chaperone/DNA topoisomerase II/histidine kinase"/>
    <property type="match status" value="1"/>
</dbReference>
<feature type="domain" description="PAS" evidence="16">
    <location>
        <begin position="688"/>
        <end position="743"/>
    </location>
</feature>
<dbReference type="CDD" id="cd00130">
    <property type="entry name" value="PAS"/>
    <property type="match status" value="3"/>
</dbReference>
<reference evidence="19 20" key="1">
    <citation type="submission" date="2017-01" db="EMBL/GenBank/DDBJ databases">
        <title>Novel large sulfur bacteria in the metagenomes of groundwater-fed chemosynthetic microbial mats in the Lake Huron basin.</title>
        <authorList>
            <person name="Sharrar A.M."/>
            <person name="Flood B.E."/>
            <person name="Bailey J.V."/>
            <person name="Jones D.S."/>
            <person name="Biddanda B."/>
            <person name="Ruberg S.A."/>
            <person name="Marcus D.N."/>
            <person name="Dick G.J."/>
        </authorList>
    </citation>
    <scope>NUCLEOTIDE SEQUENCE [LARGE SCALE GENOMIC DNA]</scope>
    <source>
        <strain evidence="19">A7</strain>
    </source>
</reference>
<dbReference type="SMART" id="SM00086">
    <property type="entry name" value="PAC"/>
    <property type="match status" value="3"/>
</dbReference>
<accession>A0A1W9KP92</accession>
<evidence type="ECO:0000256" key="12">
    <source>
        <dbReference type="PROSITE-ProRule" id="PRU00169"/>
    </source>
</evidence>
<evidence type="ECO:0000256" key="13">
    <source>
        <dbReference type="SAM" id="MobiDB-lite"/>
    </source>
</evidence>
<feature type="domain" description="PAC" evidence="17">
    <location>
        <begin position="762"/>
        <end position="812"/>
    </location>
</feature>
<dbReference type="SMART" id="SM00388">
    <property type="entry name" value="HisKA"/>
    <property type="match status" value="1"/>
</dbReference>
<keyword evidence="3 12" id="KW-0597">Phosphoprotein</keyword>
<feature type="modified residue" description="4-aspartylphosphate" evidence="12">
    <location>
        <position position="1134"/>
    </location>
</feature>
<dbReference type="InterPro" id="IPR000014">
    <property type="entry name" value="PAS"/>
</dbReference>
<dbReference type="CDD" id="cd16922">
    <property type="entry name" value="HATPase_EvgS-ArcB-TorS-like"/>
    <property type="match status" value="1"/>
</dbReference>
<dbReference type="SUPFAM" id="SSF47384">
    <property type="entry name" value="Homodimeric domain of signal transducing histidine kinase"/>
    <property type="match status" value="1"/>
</dbReference>
<dbReference type="PROSITE" id="PS50894">
    <property type="entry name" value="HPT"/>
    <property type="match status" value="1"/>
</dbReference>
<evidence type="ECO:0000256" key="3">
    <source>
        <dbReference type="ARBA" id="ARBA00022553"/>
    </source>
</evidence>
<feature type="domain" description="PAC" evidence="17">
    <location>
        <begin position="324"/>
        <end position="374"/>
    </location>
</feature>
<dbReference type="CDD" id="cd00088">
    <property type="entry name" value="HPT"/>
    <property type="match status" value="1"/>
</dbReference>
<dbReference type="Proteomes" id="UP000192505">
    <property type="component" value="Unassembled WGS sequence"/>
</dbReference>
<dbReference type="InterPro" id="IPR001610">
    <property type="entry name" value="PAC"/>
</dbReference>